<evidence type="ECO:0000313" key="1">
    <source>
        <dbReference type="EMBL" id="SVA21949.1"/>
    </source>
</evidence>
<dbReference type="InterPro" id="IPR050378">
    <property type="entry name" value="Metallo-dep_Hydrolases_sf"/>
</dbReference>
<dbReference type="AlphaFoldDB" id="A0A381U1F3"/>
<dbReference type="InterPro" id="IPR011059">
    <property type="entry name" value="Metal-dep_hydrolase_composite"/>
</dbReference>
<organism evidence="1">
    <name type="scientific">marine metagenome</name>
    <dbReference type="NCBI Taxonomy" id="408172"/>
    <lineage>
        <taxon>unclassified sequences</taxon>
        <taxon>metagenomes</taxon>
        <taxon>ecological metagenomes</taxon>
    </lineage>
</organism>
<protein>
    <recommendedName>
        <fullName evidence="2">Amidohydrolase-related domain-containing protein</fullName>
    </recommendedName>
</protein>
<feature type="non-terminal residue" evidence="1">
    <location>
        <position position="349"/>
    </location>
</feature>
<dbReference type="Gene3D" id="2.30.40.10">
    <property type="entry name" value="Urease, subunit C, domain 1"/>
    <property type="match status" value="1"/>
</dbReference>
<reference evidence="1" key="1">
    <citation type="submission" date="2018-05" db="EMBL/GenBank/DDBJ databases">
        <authorList>
            <person name="Lanie J.A."/>
            <person name="Ng W.-L."/>
            <person name="Kazmierczak K.M."/>
            <person name="Andrzejewski T.M."/>
            <person name="Davidsen T.M."/>
            <person name="Wayne K.J."/>
            <person name="Tettelin H."/>
            <person name="Glass J.I."/>
            <person name="Rusch D."/>
            <person name="Podicherti R."/>
            <person name="Tsui H.-C.T."/>
            <person name="Winkler M.E."/>
        </authorList>
    </citation>
    <scope>NUCLEOTIDE SEQUENCE</scope>
</reference>
<dbReference type="SUPFAM" id="SSF51338">
    <property type="entry name" value="Composite domain of metallo-dependent hydrolases"/>
    <property type="match status" value="1"/>
</dbReference>
<dbReference type="PANTHER" id="PTHR11647:SF1">
    <property type="entry name" value="COLLAPSIN RESPONSE MEDIATOR PROTEIN"/>
    <property type="match status" value="1"/>
</dbReference>
<evidence type="ECO:0008006" key="2">
    <source>
        <dbReference type="Google" id="ProtNLM"/>
    </source>
</evidence>
<dbReference type="GO" id="GO:0016812">
    <property type="term" value="F:hydrolase activity, acting on carbon-nitrogen (but not peptide) bonds, in cyclic amides"/>
    <property type="evidence" value="ECO:0007669"/>
    <property type="project" value="TreeGrafter"/>
</dbReference>
<dbReference type="GO" id="GO:0005829">
    <property type="term" value="C:cytosol"/>
    <property type="evidence" value="ECO:0007669"/>
    <property type="project" value="TreeGrafter"/>
</dbReference>
<gene>
    <name evidence="1" type="ORF">METZ01_LOCUS74803</name>
</gene>
<proteinExistence type="predicted"/>
<accession>A0A381U1F3</accession>
<dbReference type="InterPro" id="IPR032466">
    <property type="entry name" value="Metal_Hydrolase"/>
</dbReference>
<dbReference type="PANTHER" id="PTHR11647">
    <property type="entry name" value="HYDRANTOINASE/DIHYDROPYRIMIDINASE FAMILY MEMBER"/>
    <property type="match status" value="1"/>
</dbReference>
<dbReference type="SUPFAM" id="SSF51556">
    <property type="entry name" value="Metallo-dependent hydrolases"/>
    <property type="match status" value="1"/>
</dbReference>
<dbReference type="EMBL" id="UINC01005536">
    <property type="protein sequence ID" value="SVA21949.1"/>
    <property type="molecule type" value="Genomic_DNA"/>
</dbReference>
<name>A0A381U1F3_9ZZZZ</name>
<sequence>MGENKMNKSTNNRIGKYIVLIATLLPLFAQNDAISDKKKKEIFNVSKLTSQGPNAAPDRKKGEGKGPYKRLVIRGATVIDGTGGPPRGPMDIVIENNKIVKVQNVGYPGIPINESKRPKKGDYEIDASGKYVLPGFVDLHMHSGNQFKAPDAEYTYKLWMAHGITTIRGVALGPTEWSLKEKERSAKNEIVAPRIYVYDRPGNGPDWKGGPINDPETAKKWVRYAKKIGVDGLKLTALRPQIMKALLDEANANKMGSVAHLAQTGVAQMNLIDAARIGLRNQTHFYGLFEALYKDYDVQPWPYDMNYNNEQHRFGQVARQWNLIHKRGSPQWKALIDELLEYNFIIDPT</sequence>
<dbReference type="Gene3D" id="3.20.20.140">
    <property type="entry name" value="Metal-dependent hydrolases"/>
    <property type="match status" value="1"/>
</dbReference>